<evidence type="ECO:0000256" key="4">
    <source>
        <dbReference type="ARBA" id="ARBA00022729"/>
    </source>
</evidence>
<evidence type="ECO:0000256" key="3">
    <source>
        <dbReference type="ARBA" id="ARBA00022692"/>
    </source>
</evidence>
<gene>
    <name evidence="11" type="ORF">FJTKL_15599</name>
</gene>
<evidence type="ECO:0000259" key="10">
    <source>
        <dbReference type="PROSITE" id="PS50866"/>
    </source>
</evidence>
<evidence type="ECO:0000256" key="5">
    <source>
        <dbReference type="ARBA" id="ARBA00022989"/>
    </source>
</evidence>
<proteinExistence type="inferred from homology"/>
<evidence type="ECO:0000256" key="9">
    <source>
        <dbReference type="SAM" id="Phobius"/>
    </source>
</evidence>
<dbReference type="Pfam" id="PF01105">
    <property type="entry name" value="EMP24_GP25L"/>
    <property type="match status" value="1"/>
</dbReference>
<dbReference type="InterPro" id="IPR009038">
    <property type="entry name" value="GOLD_dom"/>
</dbReference>
<name>A0ABR4F745_9PEZI</name>
<sequence>MSRRSCLLAGEQSLDYRPPSFLCPVPRSNTASCRPTMKLTSLACGLVALFAGHASATALTYKLVANEKACFYANNQDKGQKIAFYFAVQSGGSFDVDFEVTGPTGKIIIDGQKERQGDFVFTGNDIGDYSFCFNNEMSTVTDKFVDFEIAVENEARVNLPSKQGSSPEQTTSLEESVFKISGQLSTISRNQKYFRTRENRNFSTVRSTEKRIVNFSLIQCGLVVCMGALQVFVVRFFFQGARKGYV</sequence>
<dbReference type="InterPro" id="IPR036598">
    <property type="entry name" value="GOLD_dom_sf"/>
</dbReference>
<comment type="similarity">
    <text evidence="2 8">Belongs to the EMP24/GP25L family.</text>
</comment>
<dbReference type="EMBL" id="JBAWTH010000009">
    <property type="protein sequence ID" value="KAL2290521.1"/>
    <property type="molecule type" value="Genomic_DNA"/>
</dbReference>
<evidence type="ECO:0000313" key="12">
    <source>
        <dbReference type="Proteomes" id="UP001600888"/>
    </source>
</evidence>
<accession>A0ABR4F745</accession>
<evidence type="ECO:0000256" key="7">
    <source>
        <dbReference type="ARBA" id="ARBA00037847"/>
    </source>
</evidence>
<keyword evidence="12" id="KW-1185">Reference proteome</keyword>
<dbReference type="InterPro" id="IPR015720">
    <property type="entry name" value="Emp24-like"/>
</dbReference>
<keyword evidence="4" id="KW-0732">Signal</keyword>
<organism evidence="11 12">
    <name type="scientific">Diaporthe vaccinii</name>
    <dbReference type="NCBI Taxonomy" id="105482"/>
    <lineage>
        <taxon>Eukaryota</taxon>
        <taxon>Fungi</taxon>
        <taxon>Dikarya</taxon>
        <taxon>Ascomycota</taxon>
        <taxon>Pezizomycotina</taxon>
        <taxon>Sordariomycetes</taxon>
        <taxon>Sordariomycetidae</taxon>
        <taxon>Diaporthales</taxon>
        <taxon>Diaporthaceae</taxon>
        <taxon>Diaporthe</taxon>
        <taxon>Diaporthe eres species complex</taxon>
    </lineage>
</organism>
<evidence type="ECO:0000256" key="6">
    <source>
        <dbReference type="ARBA" id="ARBA00023136"/>
    </source>
</evidence>
<keyword evidence="5 9" id="KW-1133">Transmembrane helix</keyword>
<reference evidence="11 12" key="1">
    <citation type="submission" date="2024-03" db="EMBL/GenBank/DDBJ databases">
        <title>A high-quality draft genome sequence of Diaporthe vaccinii, a causative agent of upright dieback and viscid rot disease in cranberry plants.</title>
        <authorList>
            <person name="Sarrasin M."/>
            <person name="Lang B.F."/>
            <person name="Burger G."/>
        </authorList>
    </citation>
    <scope>NUCLEOTIDE SEQUENCE [LARGE SCALE GENOMIC DNA]</scope>
    <source>
        <strain evidence="11 12">IS7</strain>
    </source>
</reference>
<dbReference type="Proteomes" id="UP001600888">
    <property type="component" value="Unassembled WGS sequence"/>
</dbReference>
<dbReference type="SMART" id="SM01190">
    <property type="entry name" value="EMP24_GP25L"/>
    <property type="match status" value="1"/>
</dbReference>
<evidence type="ECO:0000313" key="11">
    <source>
        <dbReference type="EMBL" id="KAL2290521.1"/>
    </source>
</evidence>
<comment type="subcellular location">
    <subcellularLocation>
        <location evidence="7">Endomembrane system</location>
        <topology evidence="7">Single-pass membrane protein</topology>
    </subcellularLocation>
    <subcellularLocation>
        <location evidence="1 8">Membrane</location>
        <topology evidence="1 8">Single-pass type I membrane protein</topology>
    </subcellularLocation>
</comment>
<evidence type="ECO:0000256" key="2">
    <source>
        <dbReference type="ARBA" id="ARBA00007104"/>
    </source>
</evidence>
<feature type="transmembrane region" description="Helical" evidence="9">
    <location>
        <begin position="216"/>
        <end position="238"/>
    </location>
</feature>
<comment type="caution">
    <text evidence="11">The sequence shown here is derived from an EMBL/GenBank/DDBJ whole genome shotgun (WGS) entry which is preliminary data.</text>
</comment>
<dbReference type="PROSITE" id="PS50866">
    <property type="entry name" value="GOLD"/>
    <property type="match status" value="1"/>
</dbReference>
<protein>
    <recommendedName>
        <fullName evidence="10">GOLD domain-containing protein</fullName>
    </recommendedName>
</protein>
<feature type="domain" description="GOLD" evidence="10">
    <location>
        <begin position="68"/>
        <end position="151"/>
    </location>
</feature>
<dbReference type="SUPFAM" id="SSF101576">
    <property type="entry name" value="Supernatant protein factor (SPF), C-terminal domain"/>
    <property type="match status" value="1"/>
</dbReference>
<evidence type="ECO:0000256" key="1">
    <source>
        <dbReference type="ARBA" id="ARBA00004479"/>
    </source>
</evidence>
<evidence type="ECO:0000256" key="8">
    <source>
        <dbReference type="RuleBase" id="RU003827"/>
    </source>
</evidence>
<keyword evidence="6 9" id="KW-0472">Membrane</keyword>
<keyword evidence="3 8" id="KW-0812">Transmembrane</keyword>
<dbReference type="PANTHER" id="PTHR22811">
    <property type="entry name" value="TRANSMEMBRANE EMP24 DOMAIN-CONTAINING PROTEIN"/>
    <property type="match status" value="1"/>
</dbReference>